<sequence length="282" mass="31403">MAHESGGHCQDPDLAIVIISHGHDAMLPACIASLQPALTELSSEIVVIDNLPDGAAAKAVAGFDVHVLRNDRSVGFAANVNRGAAATTAPFLLFLNPDTEHREGRLIDAIRFLDEHPRIGLLGCTLVSENGTLQQNFRRFPSPAVPIARGFGAEHWPWRPAWYTRATMPMGRRATPFAVDWIFGAFLLMRRADFERVGGMDERYRLYYEDVDLAWRLRRAGLATWIFPAIRFLHVHQRASARRPFSRAWCWHVGSALRYFAPRVGHAPPPLMEPPDNGDGGP</sequence>
<evidence type="ECO:0000259" key="1">
    <source>
        <dbReference type="Pfam" id="PF00535"/>
    </source>
</evidence>
<organism evidence="2 3">
    <name type="scientific">Roseomonas alba</name>
    <dbReference type="NCBI Taxonomy" id="2846776"/>
    <lineage>
        <taxon>Bacteria</taxon>
        <taxon>Pseudomonadati</taxon>
        <taxon>Pseudomonadota</taxon>
        <taxon>Alphaproteobacteria</taxon>
        <taxon>Acetobacterales</taxon>
        <taxon>Roseomonadaceae</taxon>
        <taxon>Roseomonas</taxon>
    </lineage>
</organism>
<dbReference type="CDD" id="cd04186">
    <property type="entry name" value="GT_2_like_c"/>
    <property type="match status" value="1"/>
</dbReference>
<reference evidence="2 3" key="1">
    <citation type="submission" date="2021-07" db="EMBL/GenBank/DDBJ databases">
        <authorList>
            <person name="So Y."/>
        </authorList>
    </citation>
    <scope>NUCLEOTIDE SEQUENCE [LARGE SCALE GENOMIC DNA]</scope>
    <source>
        <strain evidence="2 3">HJA6</strain>
    </source>
</reference>
<protein>
    <submittedName>
        <fullName evidence="2">Glycosyltransferase family 2 protein</fullName>
    </submittedName>
</protein>
<keyword evidence="3" id="KW-1185">Reference proteome</keyword>
<feature type="domain" description="Glycosyltransferase 2-like" evidence="1">
    <location>
        <begin position="16"/>
        <end position="196"/>
    </location>
</feature>
<dbReference type="SUPFAM" id="SSF53448">
    <property type="entry name" value="Nucleotide-diphospho-sugar transferases"/>
    <property type="match status" value="1"/>
</dbReference>
<dbReference type="Pfam" id="PF00535">
    <property type="entry name" value="Glycos_transf_2"/>
    <property type="match status" value="1"/>
</dbReference>
<comment type="caution">
    <text evidence="2">The sequence shown here is derived from an EMBL/GenBank/DDBJ whole genome shotgun (WGS) entry which is preliminary data.</text>
</comment>
<dbReference type="Proteomes" id="UP001196565">
    <property type="component" value="Unassembled WGS sequence"/>
</dbReference>
<accession>A0ABS7A2G7</accession>
<dbReference type="InterPro" id="IPR029044">
    <property type="entry name" value="Nucleotide-diphossugar_trans"/>
</dbReference>
<dbReference type="Gene3D" id="3.90.550.10">
    <property type="entry name" value="Spore Coat Polysaccharide Biosynthesis Protein SpsA, Chain A"/>
    <property type="match status" value="1"/>
</dbReference>
<name>A0ABS7A2G7_9PROT</name>
<dbReference type="PANTHER" id="PTHR43179:SF7">
    <property type="entry name" value="RHAMNOSYLTRANSFERASE WBBL"/>
    <property type="match status" value="1"/>
</dbReference>
<proteinExistence type="predicted"/>
<evidence type="ECO:0000313" key="2">
    <source>
        <dbReference type="EMBL" id="MBW6396489.1"/>
    </source>
</evidence>
<dbReference type="PANTHER" id="PTHR43179">
    <property type="entry name" value="RHAMNOSYLTRANSFERASE WBBL"/>
    <property type="match status" value="1"/>
</dbReference>
<gene>
    <name evidence="2" type="ORF">KPL78_01460</name>
</gene>
<dbReference type="EMBL" id="JAHYBZ010000001">
    <property type="protein sequence ID" value="MBW6396489.1"/>
    <property type="molecule type" value="Genomic_DNA"/>
</dbReference>
<dbReference type="RefSeq" id="WP_219760868.1">
    <property type="nucleotide sequence ID" value="NZ_JAHYBZ010000001.1"/>
</dbReference>
<dbReference type="InterPro" id="IPR001173">
    <property type="entry name" value="Glyco_trans_2-like"/>
</dbReference>
<evidence type="ECO:0000313" key="3">
    <source>
        <dbReference type="Proteomes" id="UP001196565"/>
    </source>
</evidence>